<evidence type="ECO:0000256" key="2">
    <source>
        <dbReference type="ARBA" id="ARBA00023125"/>
    </source>
</evidence>
<feature type="domain" description="HTH hxlR-type" evidence="4">
    <location>
        <begin position="22"/>
        <end position="119"/>
    </location>
</feature>
<dbReference type="InterPro" id="IPR002577">
    <property type="entry name" value="HTH_HxlR"/>
</dbReference>
<keyword evidence="1" id="KW-0805">Transcription regulation</keyword>
<dbReference type="GO" id="GO:0003677">
    <property type="term" value="F:DNA binding"/>
    <property type="evidence" value="ECO:0007669"/>
    <property type="project" value="UniProtKB-KW"/>
</dbReference>
<protein>
    <recommendedName>
        <fullName evidence="4">HTH hxlR-type domain-containing protein</fullName>
    </recommendedName>
</protein>
<dbReference type="CDD" id="cd00090">
    <property type="entry name" value="HTH_ARSR"/>
    <property type="match status" value="1"/>
</dbReference>
<dbReference type="Proteomes" id="UP000245911">
    <property type="component" value="Unassembled WGS sequence"/>
</dbReference>
<dbReference type="AlphaFoldDB" id="A0A2T8HXG3"/>
<sequence>MSQAMPSQTPDLDLIRDALSTSTLSHALKLIGDRWTMQILMGAFTGIKRFDDFQTHLNIPRRTLSERLKALVHMDMLRPRLYQERPERYAYHLTDKGMALYEATLMTWEWEQRFGDNRLGLPTRLVHKTCGHGFWPEMICGTCREPVVVRDLELELRPNPRLPHDSGAPMRTPKISTGDAAISHLGLRMDRWTLMIITAATLGCRYFDQITHVLRISPPLLSRRLAAMVEAGLMSVAPDREDGRRRVYLLSPSGRAMFPYIALLSTWASEHHFHEPSSIHPYHKACGAAFLPRATCGHCHERLHAWDVSFERGEPV</sequence>
<evidence type="ECO:0000256" key="3">
    <source>
        <dbReference type="ARBA" id="ARBA00023163"/>
    </source>
</evidence>
<proteinExistence type="predicted"/>
<evidence type="ECO:0000313" key="6">
    <source>
        <dbReference type="Proteomes" id="UP000245911"/>
    </source>
</evidence>
<dbReference type="SUPFAM" id="SSF46785">
    <property type="entry name" value="Winged helix' DNA-binding domain"/>
    <property type="match status" value="2"/>
</dbReference>
<comment type="caution">
    <text evidence="5">The sequence shown here is derived from an EMBL/GenBank/DDBJ whole genome shotgun (WGS) entry which is preliminary data.</text>
</comment>
<evidence type="ECO:0000313" key="5">
    <source>
        <dbReference type="EMBL" id="PVH30120.1"/>
    </source>
</evidence>
<dbReference type="PANTHER" id="PTHR33204">
    <property type="entry name" value="TRANSCRIPTIONAL REGULATOR, MARR FAMILY"/>
    <property type="match status" value="1"/>
</dbReference>
<organism evidence="5 6">
    <name type="scientific">Pararhodobacter oceanensis</name>
    <dbReference type="NCBI Taxonomy" id="2172121"/>
    <lineage>
        <taxon>Bacteria</taxon>
        <taxon>Pseudomonadati</taxon>
        <taxon>Pseudomonadota</taxon>
        <taxon>Alphaproteobacteria</taxon>
        <taxon>Rhodobacterales</taxon>
        <taxon>Paracoccaceae</taxon>
        <taxon>Pararhodobacter</taxon>
    </lineage>
</organism>
<accession>A0A2T8HXG3</accession>
<gene>
    <name evidence="5" type="ORF">DDE20_00680</name>
</gene>
<dbReference type="InterPro" id="IPR036388">
    <property type="entry name" value="WH-like_DNA-bd_sf"/>
</dbReference>
<dbReference type="EMBL" id="QDKM01000001">
    <property type="protein sequence ID" value="PVH30120.1"/>
    <property type="molecule type" value="Genomic_DNA"/>
</dbReference>
<name>A0A2T8HXG3_9RHOB</name>
<dbReference type="InterPro" id="IPR011991">
    <property type="entry name" value="ArsR-like_HTH"/>
</dbReference>
<dbReference type="GO" id="GO:0006355">
    <property type="term" value="P:regulation of DNA-templated transcription"/>
    <property type="evidence" value="ECO:0007669"/>
    <property type="project" value="UniProtKB-ARBA"/>
</dbReference>
<keyword evidence="3" id="KW-0804">Transcription</keyword>
<dbReference type="PANTHER" id="PTHR33204:SF36">
    <property type="entry name" value="TRANSCRIPTIONAL REGULATORY PROTEIN"/>
    <property type="match status" value="1"/>
</dbReference>
<feature type="domain" description="HTH hxlR-type" evidence="4">
    <location>
        <begin position="172"/>
        <end position="276"/>
    </location>
</feature>
<keyword evidence="2" id="KW-0238">DNA-binding</keyword>
<dbReference type="InterPro" id="IPR036390">
    <property type="entry name" value="WH_DNA-bd_sf"/>
</dbReference>
<dbReference type="Gene3D" id="1.10.10.10">
    <property type="entry name" value="Winged helix-like DNA-binding domain superfamily/Winged helix DNA-binding domain"/>
    <property type="match status" value="2"/>
</dbReference>
<keyword evidence="6" id="KW-1185">Reference proteome</keyword>
<dbReference type="Pfam" id="PF01638">
    <property type="entry name" value="HxlR"/>
    <property type="match status" value="2"/>
</dbReference>
<dbReference type="OrthoDB" id="9782219at2"/>
<dbReference type="PROSITE" id="PS51118">
    <property type="entry name" value="HTH_HXLR"/>
    <property type="match status" value="2"/>
</dbReference>
<reference evidence="5 6" key="1">
    <citation type="submission" date="2018-04" db="EMBL/GenBank/DDBJ databases">
        <title>Pararhodobacter oceanense sp. nov., isolated from marine intertidal sediment.</title>
        <authorList>
            <person name="Wang X.-L."/>
            <person name="Du Z.-J."/>
        </authorList>
    </citation>
    <scope>NUCLEOTIDE SEQUENCE [LARGE SCALE GENOMIC DNA]</scope>
    <source>
        <strain evidence="5 6">AM505</strain>
    </source>
</reference>
<evidence type="ECO:0000259" key="4">
    <source>
        <dbReference type="PROSITE" id="PS51118"/>
    </source>
</evidence>
<evidence type="ECO:0000256" key="1">
    <source>
        <dbReference type="ARBA" id="ARBA00023015"/>
    </source>
</evidence>